<proteinExistence type="predicted"/>
<dbReference type="Pfam" id="PF22191">
    <property type="entry name" value="IBR_1"/>
    <property type="match status" value="1"/>
</dbReference>
<feature type="region of interest" description="Disordered" evidence="9">
    <location>
        <begin position="665"/>
        <end position="684"/>
    </location>
</feature>
<dbReference type="PANTHER" id="PTHR22770">
    <property type="entry name" value="UBIQUITIN CONJUGATING ENZYME 7 INTERACTING PROTEIN-RELATED"/>
    <property type="match status" value="1"/>
</dbReference>
<accession>A0A0C4E9H1</accession>
<feature type="zinc finger region" description="C3H1-type" evidence="8">
    <location>
        <begin position="58"/>
        <end position="85"/>
    </location>
</feature>
<dbReference type="Pfam" id="PF01485">
    <property type="entry name" value="IBR"/>
    <property type="match status" value="1"/>
</dbReference>
<dbReference type="InterPro" id="IPR013083">
    <property type="entry name" value="Znf_RING/FYVE/PHD"/>
</dbReference>
<gene>
    <name evidence="13" type="ORF">MAPG_09256</name>
</gene>
<dbReference type="SUPFAM" id="SSF90229">
    <property type="entry name" value="CCCH zinc finger"/>
    <property type="match status" value="3"/>
</dbReference>
<dbReference type="Proteomes" id="UP000011715">
    <property type="component" value="Unassembled WGS sequence"/>
</dbReference>
<dbReference type="EnsemblFungi" id="MAPG_09256T0">
    <property type="protein sequence ID" value="MAPG_09256T0"/>
    <property type="gene ID" value="MAPG_09256"/>
</dbReference>
<dbReference type="GO" id="GO:0004842">
    <property type="term" value="F:ubiquitin-protein transferase activity"/>
    <property type="evidence" value="ECO:0007669"/>
    <property type="project" value="TreeGrafter"/>
</dbReference>
<keyword evidence="7 8" id="KW-0862">Zinc</keyword>
<dbReference type="GO" id="GO:0008270">
    <property type="term" value="F:zinc ion binding"/>
    <property type="evidence" value="ECO:0007669"/>
    <property type="project" value="UniProtKB-KW"/>
</dbReference>
<dbReference type="GO" id="GO:0097039">
    <property type="term" value="P:protein linear polyubiquitination"/>
    <property type="evidence" value="ECO:0007669"/>
    <property type="project" value="TreeGrafter"/>
</dbReference>
<evidence type="ECO:0000256" key="6">
    <source>
        <dbReference type="ARBA" id="ARBA00022786"/>
    </source>
</evidence>
<evidence type="ECO:0000256" key="4">
    <source>
        <dbReference type="ARBA" id="ARBA00022737"/>
    </source>
</evidence>
<sequence>MERSIPIRPARAQCHFFASGRCMKGASCPFSHAIDQESPSPSARPLRNTTTAPPASLKSPATICRFFQAGKCHKGDECVFLHEETAKPVLVVERTFTKPGAPAPETLPATADSRSLVPCRFFTAGGCKNGSSCPFMHDPAAQEAGLPTDPTPNITLSEVTESLVDDPQDDWTRAFSGAVVKFADGASVDDLSLASDFSAVRLDNLPPGSTPVSVTRLIGGLGFTASDDCVRVRQAADGKTASADVKVKDPSFAGAVRDKLSKGSSGIRAARIDVPMATGSGLHRVDCCKVLCSWHRATRTVWLNFRTEKVAQKVCGGFQSGAFKVKNQAVNASNPTGSNNRYSSNDQAWTVRLSNLDPAVTKTDIITPIPGRWMPTHVELGEPTYTEYANTVASTVKARLLQIGPLDMWSVAETGSGKRVKAQARFENEEDAKTAESTLNNKSVAWLRGDMMALRSPSKSAAKLTVQHVTVAKIKLTARIFNTLREPLNARREQWSEKGVHFVAYPPSNGHVVLKLEGAETKNVAEAYRTLSVMIEGTKLDVGKDAWCTIIQNHAFWRDILERIDKDHGVTAIRDRRRCQLRLFGSTEGCELAGRLITAQLEKRVSEASVVIELASDQFQWACRGGFKELVTELGADKVTLDVISNPKRILCSANDHAKIRALLANKNEPPPSGNPQSKDTPAGSRDCSVCWTEAEEPVVVTSCGHAYCAGCFADLCSAEPTAGSQYVVACVGDAAACKKTLPLAELKEHLSSAEFEDVLKAAFTSHVRRHPSDFSYCPSPDCERIYRIANADSSAAIFTCPECFEATCTSCQAPSHPGFTCAERKDMATGGYEALARVKAELGIKDCPKCKTAMEKTEGCNHMTCRGCGAHICWVCMATFDSAQKCYNHLSAKHGGIFDVPAGIL</sequence>
<evidence type="ECO:0000256" key="5">
    <source>
        <dbReference type="ARBA" id="ARBA00022771"/>
    </source>
</evidence>
<feature type="domain" description="C3H1-type" evidence="11">
    <location>
        <begin position="58"/>
        <end position="85"/>
    </location>
</feature>
<feature type="domain" description="RING-type" evidence="12">
    <location>
        <begin position="684"/>
        <end position="901"/>
    </location>
</feature>
<feature type="domain" description="C3H1-type" evidence="11">
    <location>
        <begin position="8"/>
        <end position="35"/>
    </location>
</feature>
<evidence type="ECO:0000256" key="3">
    <source>
        <dbReference type="ARBA" id="ARBA00022723"/>
    </source>
</evidence>
<dbReference type="InterPro" id="IPR018957">
    <property type="entry name" value="Znf_C3HC4_RING-type"/>
</dbReference>
<dbReference type="OMA" id="ACHEPHV"/>
<evidence type="ECO:0000259" key="11">
    <source>
        <dbReference type="PROSITE" id="PS50103"/>
    </source>
</evidence>
<evidence type="ECO:0000256" key="7">
    <source>
        <dbReference type="ARBA" id="ARBA00022833"/>
    </source>
</evidence>
<evidence type="ECO:0000259" key="10">
    <source>
        <dbReference type="PROSITE" id="PS50089"/>
    </source>
</evidence>
<reference evidence="13" key="2">
    <citation type="submission" date="2010-05" db="EMBL/GenBank/DDBJ databases">
        <title>The Genome Sequence of Magnaporthe poae strain ATCC 64411.</title>
        <authorList>
            <consortium name="The Broad Institute Genome Sequencing Platform"/>
            <consortium name="Broad Institute Genome Sequencing Center for Infectious Disease"/>
            <person name="Ma L.-J."/>
            <person name="Dead R."/>
            <person name="Young S."/>
            <person name="Zeng Q."/>
            <person name="Koehrsen M."/>
            <person name="Alvarado L."/>
            <person name="Berlin A."/>
            <person name="Chapman S.B."/>
            <person name="Chen Z."/>
            <person name="Freedman E."/>
            <person name="Gellesch M."/>
            <person name="Goldberg J."/>
            <person name="Griggs A."/>
            <person name="Gujja S."/>
            <person name="Heilman E.R."/>
            <person name="Heiman D."/>
            <person name="Hepburn T."/>
            <person name="Howarth C."/>
            <person name="Jen D."/>
            <person name="Larson L."/>
            <person name="Mehta T."/>
            <person name="Neiman D."/>
            <person name="Pearson M."/>
            <person name="Roberts A."/>
            <person name="Saif S."/>
            <person name="Shea T."/>
            <person name="Shenoy N."/>
            <person name="Sisk P."/>
            <person name="Stolte C."/>
            <person name="Sykes S."/>
            <person name="Walk T."/>
            <person name="White J."/>
            <person name="Yandava C."/>
            <person name="Haas B."/>
            <person name="Nusbaum C."/>
            <person name="Birren B."/>
        </authorList>
    </citation>
    <scope>NUCLEOTIDE SEQUENCE</scope>
    <source>
        <strain evidence="13">ATCC 64411</strain>
    </source>
</reference>
<feature type="compositionally biased region" description="Polar residues" evidence="9">
    <location>
        <begin position="37"/>
        <end position="53"/>
    </location>
</feature>
<dbReference type="VEuPathDB" id="FungiDB:MAPG_09256"/>
<dbReference type="SMART" id="SM00356">
    <property type="entry name" value="ZnF_C3H1"/>
    <property type="match status" value="3"/>
</dbReference>
<dbReference type="EMBL" id="GL876974">
    <property type="protein sequence ID" value="KLU90292.1"/>
    <property type="molecule type" value="Genomic_DNA"/>
</dbReference>
<dbReference type="PROSITE" id="PS50103">
    <property type="entry name" value="ZF_C3H1"/>
    <property type="match status" value="3"/>
</dbReference>
<dbReference type="PROSITE" id="PS50089">
    <property type="entry name" value="ZF_RING_2"/>
    <property type="match status" value="1"/>
</dbReference>
<keyword evidence="6" id="KW-0833">Ubl conjugation pathway</keyword>
<dbReference type="InterPro" id="IPR051628">
    <property type="entry name" value="LUBAC_E3_Ligases"/>
</dbReference>
<dbReference type="InterPro" id="IPR002867">
    <property type="entry name" value="IBR_dom"/>
</dbReference>
<dbReference type="Pfam" id="PF00642">
    <property type="entry name" value="zf-CCCH"/>
    <property type="match status" value="2"/>
</dbReference>
<dbReference type="OrthoDB" id="1431934at2759"/>
<dbReference type="SUPFAM" id="SSF57850">
    <property type="entry name" value="RING/U-box"/>
    <property type="match status" value="3"/>
</dbReference>
<dbReference type="Pfam" id="PF14608">
    <property type="entry name" value="zf-CCCH_2"/>
    <property type="match status" value="1"/>
</dbReference>
<dbReference type="GO" id="GO:0043161">
    <property type="term" value="P:proteasome-mediated ubiquitin-dependent protein catabolic process"/>
    <property type="evidence" value="ECO:0007669"/>
    <property type="project" value="TreeGrafter"/>
</dbReference>
<reference evidence="13" key="3">
    <citation type="submission" date="2011-03" db="EMBL/GenBank/DDBJ databases">
        <title>Annotation of Magnaporthe poae ATCC 64411.</title>
        <authorList>
            <person name="Ma L.-J."/>
            <person name="Dead R."/>
            <person name="Young S.K."/>
            <person name="Zeng Q."/>
            <person name="Gargeya S."/>
            <person name="Fitzgerald M."/>
            <person name="Haas B."/>
            <person name="Abouelleil A."/>
            <person name="Alvarado L."/>
            <person name="Arachchi H.M."/>
            <person name="Berlin A."/>
            <person name="Brown A."/>
            <person name="Chapman S.B."/>
            <person name="Chen Z."/>
            <person name="Dunbar C."/>
            <person name="Freedman E."/>
            <person name="Gearin G."/>
            <person name="Gellesch M."/>
            <person name="Goldberg J."/>
            <person name="Griggs A."/>
            <person name="Gujja S."/>
            <person name="Heiman D."/>
            <person name="Howarth C."/>
            <person name="Larson L."/>
            <person name="Lui A."/>
            <person name="MacDonald P.J.P."/>
            <person name="Mehta T."/>
            <person name="Montmayeur A."/>
            <person name="Murphy C."/>
            <person name="Neiman D."/>
            <person name="Pearson M."/>
            <person name="Priest M."/>
            <person name="Roberts A."/>
            <person name="Saif S."/>
            <person name="Shea T."/>
            <person name="Shenoy N."/>
            <person name="Sisk P."/>
            <person name="Stolte C."/>
            <person name="Sykes S."/>
            <person name="Yandava C."/>
            <person name="Wortman J."/>
            <person name="Nusbaum C."/>
            <person name="Birren B."/>
        </authorList>
    </citation>
    <scope>NUCLEOTIDE SEQUENCE</scope>
    <source>
        <strain evidence="13">ATCC 64411</strain>
    </source>
</reference>
<dbReference type="SMART" id="SM00647">
    <property type="entry name" value="IBR"/>
    <property type="match status" value="2"/>
</dbReference>
<dbReference type="STRING" id="644358.A0A0C4E9H1"/>
<dbReference type="Gene3D" id="3.30.40.10">
    <property type="entry name" value="Zinc/RING finger domain, C3HC4 (zinc finger)"/>
    <property type="match status" value="1"/>
</dbReference>
<evidence type="ECO:0000256" key="9">
    <source>
        <dbReference type="SAM" id="MobiDB-lite"/>
    </source>
</evidence>
<keyword evidence="15" id="KW-1185">Reference proteome</keyword>
<dbReference type="CDD" id="cd20335">
    <property type="entry name" value="BRcat_RBR"/>
    <property type="match status" value="1"/>
</dbReference>
<dbReference type="InterPro" id="IPR001841">
    <property type="entry name" value="Znf_RING"/>
</dbReference>
<evidence type="ECO:0000313" key="13">
    <source>
        <dbReference type="EMBL" id="KLU90292.1"/>
    </source>
</evidence>
<dbReference type="PANTHER" id="PTHR22770:SF13">
    <property type="entry name" value="RING-TYPE DOMAIN-CONTAINING PROTEIN"/>
    <property type="match status" value="1"/>
</dbReference>
<feature type="domain" description="RING-type" evidence="10">
    <location>
        <begin position="688"/>
        <end position="731"/>
    </location>
</feature>
<dbReference type="InterPro" id="IPR036855">
    <property type="entry name" value="Znf_CCCH_sf"/>
</dbReference>
<name>A0A0C4E9H1_MAGP6</name>
<evidence type="ECO:0000256" key="1">
    <source>
        <dbReference type="ARBA" id="ARBA00004906"/>
    </source>
</evidence>
<dbReference type="CDD" id="cd22585">
    <property type="entry name" value="Rcat_RBR_DEAH12-like"/>
    <property type="match status" value="1"/>
</dbReference>
<dbReference type="eggNOG" id="KOG1812">
    <property type="taxonomic scope" value="Eukaryota"/>
</dbReference>
<feature type="zinc finger region" description="C3H1-type" evidence="8">
    <location>
        <begin position="113"/>
        <end position="140"/>
    </location>
</feature>
<reference evidence="14" key="5">
    <citation type="submission" date="2015-06" db="UniProtKB">
        <authorList>
            <consortium name="EnsemblFungi"/>
        </authorList>
    </citation>
    <scope>IDENTIFICATION</scope>
    <source>
        <strain evidence="14">ATCC 64411</strain>
    </source>
</reference>
<evidence type="ECO:0000259" key="12">
    <source>
        <dbReference type="PROSITE" id="PS51873"/>
    </source>
</evidence>
<dbReference type="SMART" id="SM00184">
    <property type="entry name" value="RING"/>
    <property type="match status" value="2"/>
</dbReference>
<feature type="region of interest" description="Disordered" evidence="9">
    <location>
        <begin position="34"/>
        <end position="55"/>
    </location>
</feature>
<dbReference type="AlphaFoldDB" id="A0A0C4E9H1"/>
<keyword evidence="5 8" id="KW-0863">Zinc-finger</keyword>
<keyword evidence="4" id="KW-0677">Repeat</keyword>
<feature type="zinc finger region" description="C3H1-type" evidence="8">
    <location>
        <begin position="8"/>
        <end position="35"/>
    </location>
</feature>
<protein>
    <recommendedName>
        <fullName evidence="16">Ariadne RING finger</fullName>
    </recommendedName>
</protein>
<dbReference type="Gene3D" id="1.20.120.1750">
    <property type="match status" value="1"/>
</dbReference>
<evidence type="ECO:0008006" key="16">
    <source>
        <dbReference type="Google" id="ProtNLM"/>
    </source>
</evidence>
<feature type="domain" description="C3H1-type" evidence="11">
    <location>
        <begin position="113"/>
        <end position="140"/>
    </location>
</feature>
<dbReference type="GO" id="GO:0043130">
    <property type="term" value="F:ubiquitin binding"/>
    <property type="evidence" value="ECO:0007669"/>
    <property type="project" value="TreeGrafter"/>
</dbReference>
<reference evidence="14" key="4">
    <citation type="journal article" date="2015" name="G3 (Bethesda)">
        <title>Genome sequences of three phytopathogenic species of the Magnaporthaceae family of fungi.</title>
        <authorList>
            <person name="Okagaki L.H."/>
            <person name="Nunes C.C."/>
            <person name="Sailsbery J."/>
            <person name="Clay B."/>
            <person name="Brown D."/>
            <person name="John T."/>
            <person name="Oh Y."/>
            <person name="Young N."/>
            <person name="Fitzgerald M."/>
            <person name="Haas B.J."/>
            <person name="Zeng Q."/>
            <person name="Young S."/>
            <person name="Adiconis X."/>
            <person name="Fan L."/>
            <person name="Levin J.Z."/>
            <person name="Mitchell T.K."/>
            <person name="Okubara P.A."/>
            <person name="Farman M.L."/>
            <person name="Kohn L.M."/>
            <person name="Birren B."/>
            <person name="Ma L.-J."/>
            <person name="Dean R.A."/>
        </authorList>
    </citation>
    <scope>NUCLEOTIDE SEQUENCE</scope>
    <source>
        <strain evidence="14">ATCC 64411 / 73-15</strain>
    </source>
</reference>
<dbReference type="Pfam" id="PF00097">
    <property type="entry name" value="zf-C3HC4"/>
    <property type="match status" value="1"/>
</dbReference>
<evidence type="ECO:0000313" key="14">
    <source>
        <dbReference type="EnsemblFungi" id="MAPG_09256T0"/>
    </source>
</evidence>
<dbReference type="Gene3D" id="4.10.1000.10">
    <property type="entry name" value="Zinc finger, CCCH-type"/>
    <property type="match status" value="2"/>
</dbReference>
<dbReference type="InterPro" id="IPR000571">
    <property type="entry name" value="Znf_CCCH"/>
</dbReference>
<comment type="pathway">
    <text evidence="1">Protein modification; protein ubiquitination.</text>
</comment>
<dbReference type="InterPro" id="IPR044066">
    <property type="entry name" value="TRIAD_supradom"/>
</dbReference>
<dbReference type="GO" id="GO:0000151">
    <property type="term" value="C:ubiquitin ligase complex"/>
    <property type="evidence" value="ECO:0007669"/>
    <property type="project" value="TreeGrafter"/>
</dbReference>
<evidence type="ECO:0000256" key="2">
    <source>
        <dbReference type="ARBA" id="ARBA00022679"/>
    </source>
</evidence>
<dbReference type="PROSITE" id="PS51873">
    <property type="entry name" value="TRIAD"/>
    <property type="match status" value="1"/>
</dbReference>
<reference evidence="15" key="1">
    <citation type="submission" date="2010-05" db="EMBL/GenBank/DDBJ databases">
        <title>The genome sequence of Magnaporthe poae strain ATCC 64411.</title>
        <authorList>
            <person name="Ma L.-J."/>
            <person name="Dead R."/>
            <person name="Young S."/>
            <person name="Zeng Q."/>
            <person name="Koehrsen M."/>
            <person name="Alvarado L."/>
            <person name="Berlin A."/>
            <person name="Chapman S.B."/>
            <person name="Chen Z."/>
            <person name="Freedman E."/>
            <person name="Gellesch M."/>
            <person name="Goldberg J."/>
            <person name="Griggs A."/>
            <person name="Gujja S."/>
            <person name="Heilman E.R."/>
            <person name="Heiman D."/>
            <person name="Hepburn T."/>
            <person name="Howarth C."/>
            <person name="Jen D."/>
            <person name="Larson L."/>
            <person name="Mehta T."/>
            <person name="Neiman D."/>
            <person name="Pearson M."/>
            <person name="Roberts A."/>
            <person name="Saif S."/>
            <person name="Shea T."/>
            <person name="Shenoy N."/>
            <person name="Sisk P."/>
            <person name="Stolte C."/>
            <person name="Sykes S."/>
            <person name="Walk T."/>
            <person name="White J."/>
            <person name="Yandava C."/>
            <person name="Haas B."/>
            <person name="Nusbaum C."/>
            <person name="Birren B."/>
        </authorList>
    </citation>
    <scope>NUCLEOTIDE SEQUENCE [LARGE SCALE GENOMIC DNA]</scope>
    <source>
        <strain evidence="15">ATCC 64411 / 73-15</strain>
    </source>
</reference>
<organism evidence="14 15">
    <name type="scientific">Magnaporthiopsis poae (strain ATCC 64411 / 73-15)</name>
    <name type="common">Kentucky bluegrass fungus</name>
    <name type="synonym">Magnaporthe poae</name>
    <dbReference type="NCBI Taxonomy" id="644358"/>
    <lineage>
        <taxon>Eukaryota</taxon>
        <taxon>Fungi</taxon>
        <taxon>Dikarya</taxon>
        <taxon>Ascomycota</taxon>
        <taxon>Pezizomycotina</taxon>
        <taxon>Sordariomycetes</taxon>
        <taxon>Sordariomycetidae</taxon>
        <taxon>Magnaporthales</taxon>
        <taxon>Magnaporthaceae</taxon>
        <taxon>Magnaporthiopsis</taxon>
    </lineage>
</organism>
<evidence type="ECO:0000313" key="15">
    <source>
        <dbReference type="Proteomes" id="UP000011715"/>
    </source>
</evidence>
<evidence type="ECO:0000256" key="8">
    <source>
        <dbReference type="PROSITE-ProRule" id="PRU00723"/>
    </source>
</evidence>
<keyword evidence="3 8" id="KW-0479">Metal-binding</keyword>
<dbReference type="EMBL" id="ADBL01002264">
    <property type="status" value="NOT_ANNOTATED_CDS"/>
    <property type="molecule type" value="Genomic_DNA"/>
</dbReference>
<keyword evidence="2" id="KW-0808">Transferase</keyword>